<dbReference type="InterPro" id="IPR025593">
    <property type="entry name" value="GAS8_dom"/>
</dbReference>
<feature type="domain" description="Growth arrest-specific protein 8" evidence="14">
    <location>
        <begin position="55"/>
        <end position="171"/>
    </location>
</feature>
<dbReference type="InterPro" id="IPR043129">
    <property type="entry name" value="ATPase_NBD"/>
</dbReference>
<evidence type="ECO:0000256" key="8">
    <source>
        <dbReference type="ARBA" id="ARBA00023054"/>
    </source>
</evidence>
<evidence type="ECO:0000256" key="7">
    <source>
        <dbReference type="ARBA" id="ARBA00022846"/>
    </source>
</evidence>
<evidence type="ECO:0000256" key="2">
    <source>
        <dbReference type="ARBA" id="ARBA00004245"/>
    </source>
</evidence>
<keyword evidence="7" id="KW-0282">Flagellum</keyword>
<keyword evidence="10" id="KW-0206">Cytoskeleton</keyword>
<dbReference type="GO" id="GO:0031267">
    <property type="term" value="F:small GTPase binding"/>
    <property type="evidence" value="ECO:0007669"/>
    <property type="project" value="InterPro"/>
</dbReference>
<evidence type="ECO:0000256" key="5">
    <source>
        <dbReference type="ARBA" id="ARBA00022490"/>
    </source>
</evidence>
<protein>
    <recommendedName>
        <fullName evidence="4">Dynein regulatory complex subunit 4</fullName>
    </recommendedName>
    <alternativeName>
        <fullName evidence="12">Growth arrest-specific protein 8</fullName>
    </alternativeName>
</protein>
<keyword evidence="5" id="KW-0963">Cytoplasm</keyword>
<evidence type="ECO:0000259" key="14">
    <source>
        <dbReference type="Pfam" id="PF13851"/>
    </source>
</evidence>
<evidence type="ECO:0000256" key="4">
    <source>
        <dbReference type="ARBA" id="ARBA00021301"/>
    </source>
</evidence>
<dbReference type="Pfam" id="PF13851">
    <property type="entry name" value="GAS"/>
    <property type="match status" value="1"/>
</dbReference>
<organism evidence="16">
    <name type="scientific">Acromyrmex echinatior</name>
    <name type="common">Panamanian leafcutter ant</name>
    <name type="synonym">Acromyrmex octospinosus echinatior</name>
    <dbReference type="NCBI Taxonomy" id="103372"/>
    <lineage>
        <taxon>Eukaryota</taxon>
        <taxon>Metazoa</taxon>
        <taxon>Ecdysozoa</taxon>
        <taxon>Arthropoda</taxon>
        <taxon>Hexapoda</taxon>
        <taxon>Insecta</taxon>
        <taxon>Pterygota</taxon>
        <taxon>Neoptera</taxon>
        <taxon>Endopterygota</taxon>
        <taxon>Hymenoptera</taxon>
        <taxon>Apocrita</taxon>
        <taxon>Aculeata</taxon>
        <taxon>Formicoidea</taxon>
        <taxon>Formicidae</taxon>
        <taxon>Myrmicinae</taxon>
        <taxon>Acromyrmex</taxon>
    </lineage>
</organism>
<keyword evidence="16" id="KW-1185">Reference proteome</keyword>
<evidence type="ECO:0000313" key="15">
    <source>
        <dbReference type="EMBL" id="EGI63262.1"/>
    </source>
</evidence>
<gene>
    <name evidence="15" type="ORF">G5I_08290</name>
</gene>
<dbReference type="GO" id="GO:0048870">
    <property type="term" value="P:cell motility"/>
    <property type="evidence" value="ECO:0007669"/>
    <property type="project" value="InterPro"/>
</dbReference>
<keyword evidence="8 13" id="KW-0175">Coiled coil</keyword>
<evidence type="ECO:0000313" key="16">
    <source>
        <dbReference type="Proteomes" id="UP000007755"/>
    </source>
</evidence>
<evidence type="ECO:0000256" key="12">
    <source>
        <dbReference type="ARBA" id="ARBA00031568"/>
    </source>
</evidence>
<evidence type="ECO:0000256" key="3">
    <source>
        <dbReference type="ARBA" id="ARBA00009859"/>
    </source>
</evidence>
<dbReference type="eggNOG" id="KOG2201">
    <property type="taxonomic scope" value="Eukaryota"/>
</dbReference>
<dbReference type="GO" id="GO:0008017">
    <property type="term" value="F:microtubule binding"/>
    <property type="evidence" value="ECO:0007669"/>
    <property type="project" value="InterPro"/>
</dbReference>
<dbReference type="AlphaFoldDB" id="F4WR35"/>
<evidence type="ECO:0000256" key="13">
    <source>
        <dbReference type="SAM" id="Coils"/>
    </source>
</evidence>
<dbReference type="PANTHER" id="PTHR31543">
    <property type="entry name" value="DYNEIN REGULATORY COMPLEX SUBUNIT 4"/>
    <property type="match status" value="1"/>
</dbReference>
<dbReference type="GO" id="GO:0005794">
    <property type="term" value="C:Golgi apparatus"/>
    <property type="evidence" value="ECO:0007669"/>
    <property type="project" value="TreeGrafter"/>
</dbReference>
<dbReference type="SUPFAM" id="SSF53067">
    <property type="entry name" value="Actin-like ATPase domain"/>
    <property type="match status" value="1"/>
</dbReference>
<evidence type="ECO:0000256" key="6">
    <source>
        <dbReference type="ARBA" id="ARBA00022701"/>
    </source>
</evidence>
<sequence>MPWFGMDIGGTLCKLVYFEPKDITRDEADAEVEILKNIRRYLTKNSAYGKTGHRDTHLQNTKRRLSAVMKDLENLKWENEVLELRFEKCQSERDELHSRFVSAIFELQQKTGLKNVLLEKKLEKLSDLLEQREVQISEVLAAAQLDPAVVINMNKKLEDMLNRKNTAIQDLQYELAKVCKAHDDLLAIYESKLQEYGIPKTELGFQPLRMKTIGTKLSLGPAGLVTANQ</sequence>
<dbReference type="Gene3D" id="3.30.420.510">
    <property type="match status" value="1"/>
</dbReference>
<comment type="similarity">
    <text evidence="3">Belongs to the DRC4 family.</text>
</comment>
<feature type="coiled-coil region" evidence="13">
    <location>
        <begin position="58"/>
        <end position="174"/>
    </location>
</feature>
<reference evidence="15" key="1">
    <citation type="submission" date="2011-02" db="EMBL/GenBank/DDBJ databases">
        <title>The genome of the leaf-cutting ant Acromyrmex echinatior suggests key adaptations to social evolution and fungus farming.</title>
        <authorList>
            <person name="Nygaard S."/>
            <person name="Zhang G."/>
        </authorList>
    </citation>
    <scope>NUCLEOTIDE SEQUENCE</scope>
</reference>
<accession>F4WR35</accession>
<name>F4WR35_ACREC</name>
<dbReference type="GO" id="GO:0005874">
    <property type="term" value="C:microtubule"/>
    <property type="evidence" value="ECO:0007669"/>
    <property type="project" value="UniProtKB-KW"/>
</dbReference>
<dbReference type="GO" id="GO:0015937">
    <property type="term" value="P:coenzyme A biosynthetic process"/>
    <property type="evidence" value="ECO:0007669"/>
    <property type="project" value="InterPro"/>
</dbReference>
<evidence type="ECO:0000256" key="10">
    <source>
        <dbReference type="ARBA" id="ARBA00023212"/>
    </source>
</evidence>
<dbReference type="STRING" id="103372.F4WR35"/>
<keyword evidence="9" id="KW-0969">Cilium</keyword>
<dbReference type="Proteomes" id="UP000007755">
    <property type="component" value="Unassembled WGS sequence"/>
</dbReference>
<dbReference type="InterPro" id="IPR039308">
    <property type="entry name" value="GAS8"/>
</dbReference>
<evidence type="ECO:0000256" key="1">
    <source>
        <dbReference type="ARBA" id="ARBA00004230"/>
    </source>
</evidence>
<dbReference type="GO" id="GO:0031514">
    <property type="term" value="C:motile cilium"/>
    <property type="evidence" value="ECO:0007669"/>
    <property type="project" value="UniProtKB-SubCell"/>
</dbReference>
<evidence type="ECO:0000256" key="9">
    <source>
        <dbReference type="ARBA" id="ARBA00023069"/>
    </source>
</evidence>
<dbReference type="PANTHER" id="PTHR31543:SF0">
    <property type="entry name" value="DYNEIN REGULATORY COMPLEX SUBUNIT 4"/>
    <property type="match status" value="1"/>
</dbReference>
<dbReference type="OrthoDB" id="275583at2759"/>
<proteinExistence type="inferred from homology"/>
<keyword evidence="11" id="KW-0966">Cell projection</keyword>
<comment type="subcellular location">
    <subcellularLocation>
        <location evidence="1">Cell projection</location>
        <location evidence="1">Cilium</location>
        <location evidence="1">Flagellum</location>
    </subcellularLocation>
    <subcellularLocation>
        <location evidence="2">Cytoplasm</location>
        <location evidence="2">Cytoskeleton</location>
    </subcellularLocation>
</comment>
<dbReference type="GO" id="GO:0005524">
    <property type="term" value="F:ATP binding"/>
    <property type="evidence" value="ECO:0007669"/>
    <property type="project" value="InterPro"/>
</dbReference>
<evidence type="ECO:0000256" key="11">
    <source>
        <dbReference type="ARBA" id="ARBA00023273"/>
    </source>
</evidence>
<keyword evidence="6" id="KW-0493">Microtubule</keyword>
<dbReference type="InParanoid" id="F4WR35"/>
<dbReference type="EMBL" id="GL888284">
    <property type="protein sequence ID" value="EGI63262.1"/>
    <property type="molecule type" value="Genomic_DNA"/>
</dbReference>